<dbReference type="AlphaFoldDB" id="A0A6G1KVE4"/>
<reference evidence="3" key="1">
    <citation type="journal article" date="2020" name="Stud. Mycol.">
        <title>101 Dothideomycetes genomes: a test case for predicting lifestyles and emergence of pathogens.</title>
        <authorList>
            <person name="Haridas S."/>
            <person name="Albert R."/>
            <person name="Binder M."/>
            <person name="Bloem J."/>
            <person name="Labutti K."/>
            <person name="Salamov A."/>
            <person name="Andreopoulos B."/>
            <person name="Baker S."/>
            <person name="Barry K."/>
            <person name="Bills G."/>
            <person name="Bluhm B."/>
            <person name="Cannon C."/>
            <person name="Castanera R."/>
            <person name="Culley D."/>
            <person name="Daum C."/>
            <person name="Ezra D."/>
            <person name="Gonzalez J."/>
            <person name="Henrissat B."/>
            <person name="Kuo A."/>
            <person name="Liang C."/>
            <person name="Lipzen A."/>
            <person name="Lutzoni F."/>
            <person name="Magnuson J."/>
            <person name="Mondo S."/>
            <person name="Nolan M."/>
            <person name="Ohm R."/>
            <person name="Pangilinan J."/>
            <person name="Park H.-J."/>
            <person name="Ramirez L."/>
            <person name="Alfaro M."/>
            <person name="Sun H."/>
            <person name="Tritt A."/>
            <person name="Yoshinaga Y."/>
            <person name="Zwiers L.-H."/>
            <person name="Turgeon B."/>
            <person name="Goodwin S."/>
            <person name="Spatafora J."/>
            <person name="Crous P."/>
            <person name="Grigoriev I."/>
        </authorList>
    </citation>
    <scope>NUCLEOTIDE SEQUENCE</scope>
    <source>
        <strain evidence="3">CBS 116005</strain>
    </source>
</reference>
<evidence type="ECO:0000313" key="3">
    <source>
        <dbReference type="EMBL" id="KAF2764014.1"/>
    </source>
</evidence>
<accession>A0A6G1KVE4</accession>
<feature type="region of interest" description="Disordered" evidence="1">
    <location>
        <begin position="40"/>
        <end position="75"/>
    </location>
</feature>
<evidence type="ECO:0008006" key="5">
    <source>
        <dbReference type="Google" id="ProtNLM"/>
    </source>
</evidence>
<evidence type="ECO:0000313" key="4">
    <source>
        <dbReference type="Proteomes" id="UP000799436"/>
    </source>
</evidence>
<evidence type="ECO:0000256" key="1">
    <source>
        <dbReference type="SAM" id="MobiDB-lite"/>
    </source>
</evidence>
<sequence>MLSMIAIFVLLAGQMVLAAAVPRAEVATYTHIITQLSLSTVGADDHSSTATHRPSAAETSHKRATRTPAGHATHKSASAHEYSCCSEPLIPCVSSCRDLGQVPGS</sequence>
<feature type="signal peptide" evidence="2">
    <location>
        <begin position="1"/>
        <end position="18"/>
    </location>
</feature>
<protein>
    <recommendedName>
        <fullName evidence="5">Secreted protein</fullName>
    </recommendedName>
</protein>
<dbReference type="Proteomes" id="UP000799436">
    <property type="component" value="Unassembled WGS sequence"/>
</dbReference>
<keyword evidence="2" id="KW-0732">Signal</keyword>
<evidence type="ECO:0000256" key="2">
    <source>
        <dbReference type="SAM" id="SignalP"/>
    </source>
</evidence>
<gene>
    <name evidence="3" type="ORF">EJ03DRAFT_42925</name>
</gene>
<keyword evidence="4" id="KW-1185">Reference proteome</keyword>
<name>A0A6G1KVE4_9PEZI</name>
<proteinExistence type="predicted"/>
<organism evidence="3 4">
    <name type="scientific">Teratosphaeria nubilosa</name>
    <dbReference type="NCBI Taxonomy" id="161662"/>
    <lineage>
        <taxon>Eukaryota</taxon>
        <taxon>Fungi</taxon>
        <taxon>Dikarya</taxon>
        <taxon>Ascomycota</taxon>
        <taxon>Pezizomycotina</taxon>
        <taxon>Dothideomycetes</taxon>
        <taxon>Dothideomycetidae</taxon>
        <taxon>Mycosphaerellales</taxon>
        <taxon>Teratosphaeriaceae</taxon>
        <taxon>Teratosphaeria</taxon>
    </lineage>
</organism>
<feature type="chain" id="PRO_5026260239" description="Secreted protein" evidence="2">
    <location>
        <begin position="19"/>
        <end position="105"/>
    </location>
</feature>
<dbReference type="EMBL" id="ML995945">
    <property type="protein sequence ID" value="KAF2764014.1"/>
    <property type="molecule type" value="Genomic_DNA"/>
</dbReference>